<dbReference type="EMBL" id="CAIX01000170">
    <property type="protein sequence ID" value="CCI47430.1"/>
    <property type="molecule type" value="Genomic_DNA"/>
</dbReference>
<evidence type="ECO:0000256" key="3">
    <source>
        <dbReference type="ARBA" id="ARBA00022771"/>
    </source>
</evidence>
<dbReference type="CDD" id="cd23023">
    <property type="entry name" value="zf-HIT_BCD1"/>
    <property type="match status" value="1"/>
</dbReference>
<dbReference type="OrthoDB" id="272357at2759"/>
<dbReference type="STRING" id="65357.A0A024GLS0"/>
<dbReference type="GO" id="GO:0000463">
    <property type="term" value="P:maturation of LSU-rRNA from tricistronic rRNA transcript (SSU-rRNA, 5.8S rRNA, LSU-rRNA)"/>
    <property type="evidence" value="ECO:0007669"/>
    <property type="project" value="TreeGrafter"/>
</dbReference>
<dbReference type="Proteomes" id="UP000053237">
    <property type="component" value="Unassembled WGS sequence"/>
</dbReference>
<evidence type="ECO:0000256" key="4">
    <source>
        <dbReference type="ARBA" id="ARBA00022833"/>
    </source>
</evidence>
<dbReference type="AlphaFoldDB" id="A0A024GLS0"/>
<keyword evidence="1" id="KW-0597">Phosphoprotein</keyword>
<evidence type="ECO:0000256" key="6">
    <source>
        <dbReference type="ARBA" id="ARBA00049654"/>
    </source>
</evidence>
<dbReference type="Gene3D" id="3.30.60.190">
    <property type="match status" value="1"/>
</dbReference>
<dbReference type="InterPro" id="IPR051639">
    <property type="entry name" value="BCD1"/>
</dbReference>
<reference evidence="9 10" key="1">
    <citation type="submission" date="2012-05" db="EMBL/GenBank/DDBJ databases">
        <title>Recombination and specialization in a pathogen metapopulation.</title>
        <authorList>
            <person name="Gardiner A."/>
            <person name="Kemen E."/>
            <person name="Schultz-Larsen T."/>
            <person name="MacLean D."/>
            <person name="Van Oosterhout C."/>
            <person name="Jones J.D.G."/>
        </authorList>
    </citation>
    <scope>NUCLEOTIDE SEQUENCE [LARGE SCALE GENOMIC DNA]</scope>
    <source>
        <strain evidence="9 10">Ac Nc2</strain>
    </source>
</reference>
<dbReference type="Pfam" id="PF25790">
    <property type="entry name" value="BCD1"/>
    <property type="match status" value="1"/>
</dbReference>
<protein>
    <recommendedName>
        <fullName evidence="8">HIT-type domain-containing protein</fullName>
    </recommendedName>
</protein>
<sequence>MSETGGSNFGCKRKAEDAENEVGSGLVIVPCTICGISDVKYRCPRCERATCGLDCCLEHKKRFECDGKRDRTKFINLKSFNDSDLTSDYFFLEEVGRSSRNASRMNSALRLDSTRASKRKKSKLGLLKRSRTGASMVNPHVGPDWVEKFPVATQLLVKQAEERDVSLTILAAGMTKHKQNTSYFNVRSATLYWRIEWTFALSQIGPLTIVDERVSETKTLLDLLQPRITKTVENAKLCAQLRPYISTNWKSDVVVLLRKEFTPGTPQYHRLVLDKSLAENFRQKKIIEYPVLIVTLVSEIDRYQIAHDLVEAI</sequence>
<dbReference type="PROSITE" id="PS51083">
    <property type="entry name" value="ZF_HIT"/>
    <property type="match status" value="1"/>
</dbReference>
<dbReference type="GO" id="GO:0000492">
    <property type="term" value="P:box C/D snoRNP assembly"/>
    <property type="evidence" value="ECO:0007669"/>
    <property type="project" value="TreeGrafter"/>
</dbReference>
<comment type="similarity">
    <text evidence="6">Belongs to the BCD1 family.</text>
</comment>
<keyword evidence="10" id="KW-1185">Reference proteome</keyword>
<dbReference type="SUPFAM" id="SSF144232">
    <property type="entry name" value="HIT/MYND zinc finger-like"/>
    <property type="match status" value="1"/>
</dbReference>
<name>A0A024GLS0_9STRA</name>
<gene>
    <name evidence="9" type="ORF">BN9_084370</name>
</gene>
<dbReference type="InterPro" id="IPR007529">
    <property type="entry name" value="Znf_HIT"/>
</dbReference>
<accession>A0A024GLS0</accession>
<dbReference type="Pfam" id="PF04438">
    <property type="entry name" value="zf-HIT"/>
    <property type="match status" value="1"/>
</dbReference>
<evidence type="ECO:0000313" key="10">
    <source>
        <dbReference type="Proteomes" id="UP000053237"/>
    </source>
</evidence>
<dbReference type="GO" id="GO:0005634">
    <property type="term" value="C:nucleus"/>
    <property type="evidence" value="ECO:0007669"/>
    <property type="project" value="TreeGrafter"/>
</dbReference>
<organism evidence="9 10">
    <name type="scientific">Albugo candida</name>
    <dbReference type="NCBI Taxonomy" id="65357"/>
    <lineage>
        <taxon>Eukaryota</taxon>
        <taxon>Sar</taxon>
        <taxon>Stramenopiles</taxon>
        <taxon>Oomycota</taxon>
        <taxon>Peronosporomycetes</taxon>
        <taxon>Albuginales</taxon>
        <taxon>Albuginaceae</taxon>
        <taxon>Albugo</taxon>
    </lineage>
</organism>
<dbReference type="GO" id="GO:0070761">
    <property type="term" value="C:pre-snoRNP complex"/>
    <property type="evidence" value="ECO:0007669"/>
    <property type="project" value="TreeGrafter"/>
</dbReference>
<keyword evidence="4" id="KW-0862">Zinc</keyword>
<comment type="function">
    <text evidence="5">Required for box C/D snoRNAs accumulation involved in snoRNA processing, snoRNA transport to the nucleolus and ribosome biogenesis.</text>
</comment>
<dbReference type="InterPro" id="IPR057721">
    <property type="entry name" value="BCD1_alpha/beta"/>
</dbReference>
<dbReference type="PANTHER" id="PTHR13483:SF3">
    <property type="entry name" value="BOX C_D SNORNA PROTEIN 1"/>
    <property type="match status" value="1"/>
</dbReference>
<evidence type="ECO:0000256" key="1">
    <source>
        <dbReference type="ARBA" id="ARBA00022553"/>
    </source>
</evidence>
<evidence type="ECO:0000256" key="7">
    <source>
        <dbReference type="PROSITE-ProRule" id="PRU00453"/>
    </source>
</evidence>
<feature type="domain" description="HIT-type" evidence="8">
    <location>
        <begin position="31"/>
        <end position="65"/>
    </location>
</feature>
<comment type="caution">
    <text evidence="9">The sequence shown here is derived from an EMBL/GenBank/DDBJ whole genome shotgun (WGS) entry which is preliminary data.</text>
</comment>
<evidence type="ECO:0000256" key="5">
    <source>
        <dbReference type="ARBA" id="ARBA00049598"/>
    </source>
</evidence>
<evidence type="ECO:0000313" key="9">
    <source>
        <dbReference type="EMBL" id="CCI47430.1"/>
    </source>
</evidence>
<evidence type="ECO:0000259" key="8">
    <source>
        <dbReference type="PROSITE" id="PS51083"/>
    </source>
</evidence>
<keyword evidence="3 7" id="KW-0863">Zinc-finger</keyword>
<proteinExistence type="inferred from homology"/>
<dbReference type="InParanoid" id="A0A024GLS0"/>
<keyword evidence="2" id="KW-0479">Metal-binding</keyword>
<dbReference type="GO" id="GO:0008270">
    <property type="term" value="F:zinc ion binding"/>
    <property type="evidence" value="ECO:0007669"/>
    <property type="project" value="UniProtKB-UniRule"/>
</dbReference>
<dbReference type="GO" id="GO:0048254">
    <property type="term" value="P:snoRNA localization"/>
    <property type="evidence" value="ECO:0007669"/>
    <property type="project" value="TreeGrafter"/>
</dbReference>
<dbReference type="PANTHER" id="PTHR13483">
    <property type="entry name" value="BOX C_D SNORNA PROTEIN 1-RELATED"/>
    <property type="match status" value="1"/>
</dbReference>
<evidence type="ECO:0000256" key="2">
    <source>
        <dbReference type="ARBA" id="ARBA00022723"/>
    </source>
</evidence>